<dbReference type="OrthoDB" id="9034619at2759"/>
<dbReference type="EMBL" id="VZUJ01064935">
    <property type="protein sequence ID" value="NXV74505.1"/>
    <property type="molecule type" value="Genomic_DNA"/>
</dbReference>
<gene>
    <name evidence="1" type="primary">Itpripl1_2</name>
    <name evidence="1" type="ORF">ATLROG_R14519</name>
</gene>
<sequence>KLVEELVDHLLTACCRLSRNTFKPRLQPAIGLGCGYAHSGSWDDNLFYRLLVPLEPPPGHTFCLELSP</sequence>
<evidence type="ECO:0000313" key="2">
    <source>
        <dbReference type="Proteomes" id="UP000518911"/>
    </source>
</evidence>
<feature type="non-terminal residue" evidence="1">
    <location>
        <position position="1"/>
    </location>
</feature>
<protein>
    <submittedName>
        <fullName evidence="1">IPIL1 protein</fullName>
    </submittedName>
</protein>
<organism evidence="1 2">
    <name type="scientific">Atlantisia rogersi</name>
    <name type="common">Inaccessible Island rail</name>
    <dbReference type="NCBI Taxonomy" id="2478892"/>
    <lineage>
        <taxon>Eukaryota</taxon>
        <taxon>Metazoa</taxon>
        <taxon>Chordata</taxon>
        <taxon>Craniata</taxon>
        <taxon>Vertebrata</taxon>
        <taxon>Euteleostomi</taxon>
        <taxon>Archelosauria</taxon>
        <taxon>Archosauria</taxon>
        <taxon>Dinosauria</taxon>
        <taxon>Saurischia</taxon>
        <taxon>Theropoda</taxon>
        <taxon>Coelurosauria</taxon>
        <taxon>Aves</taxon>
        <taxon>Neognathae</taxon>
        <taxon>Neoaves</taxon>
        <taxon>Gruiformes</taxon>
        <taxon>Rallidae</taxon>
        <taxon>Atlantisia</taxon>
    </lineage>
</organism>
<name>A0A7L3WET6_9GRUI</name>
<dbReference type="AlphaFoldDB" id="A0A7L3WET6"/>
<dbReference type="Proteomes" id="UP000518911">
    <property type="component" value="Unassembled WGS sequence"/>
</dbReference>
<comment type="caution">
    <text evidence="1">The sequence shown here is derived from an EMBL/GenBank/DDBJ whole genome shotgun (WGS) entry which is preliminary data.</text>
</comment>
<reference evidence="1 2" key="1">
    <citation type="submission" date="2019-09" db="EMBL/GenBank/DDBJ databases">
        <title>Bird 10,000 Genomes (B10K) Project - Family phase.</title>
        <authorList>
            <person name="Zhang G."/>
        </authorList>
    </citation>
    <scope>NUCLEOTIDE SEQUENCE [LARGE SCALE GENOMIC DNA]</scope>
    <source>
        <strain evidence="1">OUT-0055</strain>
        <tissue evidence="1">Blood</tissue>
    </source>
</reference>
<feature type="non-terminal residue" evidence="1">
    <location>
        <position position="68"/>
    </location>
</feature>
<evidence type="ECO:0000313" key="1">
    <source>
        <dbReference type="EMBL" id="NXV74505.1"/>
    </source>
</evidence>
<accession>A0A7L3WET6</accession>
<proteinExistence type="predicted"/>
<keyword evidence="2" id="KW-1185">Reference proteome</keyword>